<name>A0AAW9DSF3_ACIAO</name>
<organism evidence="3 4">
    <name type="scientific">Acidiphilium acidophilum</name>
    <name type="common">Thiobacillus acidophilus</name>
    <dbReference type="NCBI Taxonomy" id="76588"/>
    <lineage>
        <taxon>Bacteria</taxon>
        <taxon>Pseudomonadati</taxon>
        <taxon>Pseudomonadota</taxon>
        <taxon>Alphaproteobacteria</taxon>
        <taxon>Acetobacterales</taxon>
        <taxon>Acidocellaceae</taxon>
        <taxon>Acidiphilium</taxon>
    </lineage>
</organism>
<evidence type="ECO:0000313" key="3">
    <source>
        <dbReference type="EMBL" id="MDX5931100.1"/>
    </source>
</evidence>
<keyword evidence="1" id="KW-0472">Membrane</keyword>
<dbReference type="GO" id="GO:0016491">
    <property type="term" value="F:oxidoreductase activity"/>
    <property type="evidence" value="ECO:0007669"/>
    <property type="project" value="UniProtKB-KW"/>
</dbReference>
<dbReference type="InterPro" id="IPR005804">
    <property type="entry name" value="FA_desaturase_dom"/>
</dbReference>
<feature type="transmembrane region" description="Helical" evidence="1">
    <location>
        <begin position="7"/>
        <end position="25"/>
    </location>
</feature>
<gene>
    <name evidence="3" type="ORF">SIL87_10025</name>
</gene>
<feature type="transmembrane region" description="Helical" evidence="1">
    <location>
        <begin position="116"/>
        <end position="141"/>
    </location>
</feature>
<reference evidence="3 4" key="1">
    <citation type="submission" date="2023-11" db="EMBL/GenBank/DDBJ databases">
        <title>MicrobeMod: A computational toolkit for identifying prokaryotic methylation and restriction-modification with nanopore sequencing.</title>
        <authorList>
            <person name="Crits-Christoph A."/>
            <person name="Kang S.C."/>
            <person name="Lee H."/>
            <person name="Ostrov N."/>
        </authorList>
    </citation>
    <scope>NUCLEOTIDE SEQUENCE [LARGE SCALE GENOMIC DNA]</scope>
    <source>
        <strain evidence="3 4">DSMZ 700</strain>
    </source>
</reference>
<dbReference type="AlphaFoldDB" id="A0AAW9DSF3"/>
<keyword evidence="1" id="KW-1133">Transmembrane helix</keyword>
<evidence type="ECO:0000259" key="2">
    <source>
        <dbReference type="Pfam" id="PF00487"/>
    </source>
</evidence>
<dbReference type="Proteomes" id="UP001279553">
    <property type="component" value="Unassembled WGS sequence"/>
</dbReference>
<proteinExistence type="predicted"/>
<dbReference type="EMBL" id="JAWXYB010000018">
    <property type="protein sequence ID" value="MDX5931100.1"/>
    <property type="molecule type" value="Genomic_DNA"/>
</dbReference>
<feature type="transmembrane region" description="Helical" evidence="1">
    <location>
        <begin position="162"/>
        <end position="179"/>
    </location>
</feature>
<sequence length="294" mass="33703">MSRIEWPTLALGAVIYAMFVGLTWFYASLPWPVLVIGGGVVVAWHGSFQHELIHGHPTRLAWFNRALGLPGLALFLPFDRYAALHIAHHRDDVLTDPLEDPETYYWTAASWTALPIWARAIVTASSCLAGRLVFGPVWMIARFLQAEVGRWRRNEPGVRRAWAWHLPVAGLILGWVWGICGIDPAHYALMFVLPGTSLLMIRSFAEHRAAPDADRRTATVEQAGLFGLLFLFNNLHAAHHERPGIPWYRLPRWYRGERERLLQKNGGLIYRGYAEVMKRYFLHHHDQIVHPYRP</sequence>
<dbReference type="GO" id="GO:0006629">
    <property type="term" value="P:lipid metabolic process"/>
    <property type="evidence" value="ECO:0007669"/>
    <property type="project" value="InterPro"/>
</dbReference>
<keyword evidence="4" id="KW-1185">Reference proteome</keyword>
<protein>
    <submittedName>
        <fullName evidence="3">Fatty acid desaturase</fullName>
        <ecNumber evidence="3">1.14.19.-</ecNumber>
    </submittedName>
</protein>
<comment type="caution">
    <text evidence="3">The sequence shown here is derived from an EMBL/GenBank/DDBJ whole genome shotgun (WGS) entry which is preliminary data.</text>
</comment>
<feature type="domain" description="Fatty acid desaturase" evidence="2">
    <location>
        <begin position="31"/>
        <end position="265"/>
    </location>
</feature>
<dbReference type="EC" id="1.14.19.-" evidence="3"/>
<dbReference type="Pfam" id="PF00487">
    <property type="entry name" value="FA_desaturase"/>
    <property type="match status" value="1"/>
</dbReference>
<keyword evidence="1" id="KW-0812">Transmembrane</keyword>
<feature type="transmembrane region" description="Helical" evidence="1">
    <location>
        <begin position="31"/>
        <end position="48"/>
    </location>
</feature>
<evidence type="ECO:0000313" key="4">
    <source>
        <dbReference type="Proteomes" id="UP001279553"/>
    </source>
</evidence>
<evidence type="ECO:0000256" key="1">
    <source>
        <dbReference type="SAM" id="Phobius"/>
    </source>
</evidence>
<dbReference type="RefSeq" id="WP_319614018.1">
    <property type="nucleotide sequence ID" value="NZ_JAWXYB010000018.1"/>
</dbReference>
<feature type="transmembrane region" description="Helical" evidence="1">
    <location>
        <begin position="185"/>
        <end position="205"/>
    </location>
</feature>
<feature type="transmembrane region" description="Helical" evidence="1">
    <location>
        <begin position="60"/>
        <end position="78"/>
    </location>
</feature>
<accession>A0AAW9DSF3</accession>
<keyword evidence="3" id="KW-0560">Oxidoreductase</keyword>